<reference evidence="2" key="1">
    <citation type="submission" date="2025-08" db="UniProtKB">
        <authorList>
            <consortium name="Ensembl"/>
        </authorList>
    </citation>
    <scope>IDENTIFICATION</scope>
</reference>
<proteinExistence type="predicted"/>
<dbReference type="Ensembl" id="ENSAPOT00000027759.1">
    <property type="protein sequence ID" value="ENSAPOP00000018232.1"/>
    <property type="gene ID" value="ENSAPOG00000021560.1"/>
</dbReference>
<protein>
    <recommendedName>
        <fullName evidence="1">WH1 domain-containing protein</fullName>
    </recommendedName>
</protein>
<dbReference type="InterPro" id="IPR033927">
    <property type="entry name" value="WASPfam_EVH1"/>
</dbReference>
<evidence type="ECO:0000313" key="2">
    <source>
        <dbReference type="Ensembl" id="ENSAPOP00000018232.1"/>
    </source>
</evidence>
<dbReference type="InterPro" id="IPR000697">
    <property type="entry name" value="WH1/EVH1_dom"/>
</dbReference>
<dbReference type="AlphaFoldDB" id="A0A3Q1FRE8"/>
<feature type="domain" description="WH1" evidence="1">
    <location>
        <begin position="31"/>
        <end position="138"/>
    </location>
</feature>
<dbReference type="PROSITE" id="PS50229">
    <property type="entry name" value="WH1"/>
    <property type="match status" value="1"/>
</dbReference>
<dbReference type="InParanoid" id="A0A3Q1FRE8"/>
<dbReference type="CDD" id="cd01205">
    <property type="entry name" value="EVH1_WASP-like"/>
    <property type="match status" value="1"/>
</dbReference>
<dbReference type="InterPro" id="IPR011993">
    <property type="entry name" value="PH-like_dom_sf"/>
</dbReference>
<evidence type="ECO:0000313" key="3">
    <source>
        <dbReference type="Proteomes" id="UP000257200"/>
    </source>
</evidence>
<sequence length="197" mass="22640">HSTGHPPPRRAANVGSLLLTPQENECLFGYLGRKCATLCSAVVQVYVADRSCSWVKRCCGVACLVKDNPQRSYFIRVFDIKEGKTMFEQELYHSFSISSSRPYFISFAGDTCQIGLNFASEEEAKRFRAAINDLLNRRQRKTGHWKRTNRPHVMCRISWTRTLRHCIILHLFRFKVRKRNISLSGSLPDARVSLLTD</sequence>
<organism evidence="2 3">
    <name type="scientific">Acanthochromis polyacanthus</name>
    <name type="common">spiny chromis</name>
    <dbReference type="NCBI Taxonomy" id="80966"/>
    <lineage>
        <taxon>Eukaryota</taxon>
        <taxon>Metazoa</taxon>
        <taxon>Chordata</taxon>
        <taxon>Craniata</taxon>
        <taxon>Vertebrata</taxon>
        <taxon>Euteleostomi</taxon>
        <taxon>Actinopterygii</taxon>
        <taxon>Neopterygii</taxon>
        <taxon>Teleostei</taxon>
        <taxon>Neoteleostei</taxon>
        <taxon>Acanthomorphata</taxon>
        <taxon>Ovalentaria</taxon>
        <taxon>Pomacentridae</taxon>
        <taxon>Acanthochromis</taxon>
    </lineage>
</organism>
<dbReference type="FunFam" id="2.30.29.30:FF:000130">
    <property type="entry name" value="neural Wiskott-Aldrich syndrome protein"/>
    <property type="match status" value="1"/>
</dbReference>
<dbReference type="Pfam" id="PF00568">
    <property type="entry name" value="WH1"/>
    <property type="match status" value="1"/>
</dbReference>
<dbReference type="STRING" id="80966.ENSAPOP00000018232"/>
<accession>A0A3Q1FRE8</accession>
<keyword evidence="3" id="KW-1185">Reference proteome</keyword>
<dbReference type="Gene3D" id="2.30.29.30">
    <property type="entry name" value="Pleckstrin-homology domain (PH domain)/Phosphotyrosine-binding domain (PTB)"/>
    <property type="match status" value="1"/>
</dbReference>
<reference evidence="2" key="2">
    <citation type="submission" date="2025-09" db="UniProtKB">
        <authorList>
            <consortium name="Ensembl"/>
        </authorList>
    </citation>
    <scope>IDENTIFICATION</scope>
</reference>
<evidence type="ECO:0000259" key="1">
    <source>
        <dbReference type="PROSITE" id="PS50229"/>
    </source>
</evidence>
<name>A0A3Q1FRE8_9TELE</name>
<dbReference type="GeneTree" id="ENSGT00730000110895"/>
<dbReference type="SUPFAM" id="SSF50729">
    <property type="entry name" value="PH domain-like"/>
    <property type="match status" value="1"/>
</dbReference>
<dbReference type="Proteomes" id="UP000257200">
    <property type="component" value="Unplaced"/>
</dbReference>
<dbReference type="SMART" id="SM00461">
    <property type="entry name" value="WH1"/>
    <property type="match status" value="1"/>
</dbReference>